<comment type="similarity">
    <text evidence="2">Belongs to the CpsC/CapA family.</text>
</comment>
<evidence type="ECO:0000256" key="1">
    <source>
        <dbReference type="ARBA" id="ARBA00004651"/>
    </source>
</evidence>
<feature type="compositionally biased region" description="Polar residues" evidence="7">
    <location>
        <begin position="393"/>
        <end position="402"/>
    </location>
</feature>
<dbReference type="EMBL" id="PGTK01000002">
    <property type="protein sequence ID" value="PJF31720.1"/>
    <property type="molecule type" value="Genomic_DNA"/>
</dbReference>
<organism evidence="10 11">
    <name type="scientific">Candidatus Thermofonsia Clade 1 bacterium</name>
    <dbReference type="NCBI Taxonomy" id="2364210"/>
    <lineage>
        <taxon>Bacteria</taxon>
        <taxon>Bacillati</taxon>
        <taxon>Chloroflexota</taxon>
        <taxon>Candidatus Thermofontia</taxon>
        <taxon>Candidatus Thermofonsia Clade 1</taxon>
    </lineage>
</organism>
<evidence type="ECO:0000256" key="8">
    <source>
        <dbReference type="SAM" id="Phobius"/>
    </source>
</evidence>
<sequence length="434" mass="48464">MDCTGNTMELRLYLKILLKRWWLIVPLTLISLTLAMFWSYSRPMVYQSTATYVTRLGEGLTNVGDTLYALDTFTGRQRLFVTYCEVMKSRSVVDRAMQIGNIDPAVIDWELYSVNCNVLPESNVIMVIVRGPNASLVGRLAEAIGVAGTARAGQLYSFVGLEELDPPEVQEAPGNRTQQGILGGMVGFVLGVGLAFMLEYLRSPVERLEMASIRHPKLGIYNERYFQQRMIEEINRARSRNRPLSLALMRLTPTEDFSLLPPEAEDMLLRAAALRLQDKIRAGDIIAYLGRYTFAILLPETPAHEAQRLIEWLHQDIRTHTFTVDAYIANFMVNSGIVESSGGSLDLQTMLTKANEALRMARQEGENSLHLIRTSAQPFALDAEIGVPEPLESNPNMPFTSSELDRLLEESASAAPAPRTVESHSEPPAERDGQ</sequence>
<dbReference type="Gene3D" id="3.30.70.270">
    <property type="match status" value="1"/>
</dbReference>
<dbReference type="CDD" id="cd01949">
    <property type="entry name" value="GGDEF"/>
    <property type="match status" value="1"/>
</dbReference>
<dbReference type="InterPro" id="IPR029787">
    <property type="entry name" value="Nucleotide_cyclase"/>
</dbReference>
<feature type="compositionally biased region" description="Basic and acidic residues" evidence="7">
    <location>
        <begin position="421"/>
        <end position="434"/>
    </location>
</feature>
<evidence type="ECO:0000256" key="5">
    <source>
        <dbReference type="ARBA" id="ARBA00022989"/>
    </source>
</evidence>
<keyword evidence="6 8" id="KW-0472">Membrane</keyword>
<evidence type="ECO:0000256" key="3">
    <source>
        <dbReference type="ARBA" id="ARBA00022475"/>
    </source>
</evidence>
<dbReference type="SMART" id="SM00267">
    <property type="entry name" value="GGDEF"/>
    <property type="match status" value="1"/>
</dbReference>
<dbReference type="GO" id="GO:0005886">
    <property type="term" value="C:plasma membrane"/>
    <property type="evidence" value="ECO:0007669"/>
    <property type="project" value="UniProtKB-SubCell"/>
</dbReference>
<keyword evidence="3" id="KW-1003">Cell membrane</keyword>
<dbReference type="PANTHER" id="PTHR32309">
    <property type="entry name" value="TYROSINE-PROTEIN KINASE"/>
    <property type="match status" value="1"/>
</dbReference>
<evidence type="ECO:0000313" key="11">
    <source>
        <dbReference type="Proteomes" id="UP000228921"/>
    </source>
</evidence>
<reference evidence="10 11" key="1">
    <citation type="submission" date="2017-11" db="EMBL/GenBank/DDBJ databases">
        <title>Evolution of Phototrophy in the Chloroflexi Phylum Driven by Horizontal Gene Transfer.</title>
        <authorList>
            <person name="Ward L.M."/>
            <person name="Hemp J."/>
            <person name="Shih P.M."/>
            <person name="Mcglynn S.E."/>
            <person name="Fischer W."/>
        </authorList>
    </citation>
    <scope>NUCLEOTIDE SEQUENCE [LARGE SCALE GENOMIC DNA]</scope>
    <source>
        <strain evidence="10">CP2_2F</strain>
    </source>
</reference>
<evidence type="ECO:0000256" key="4">
    <source>
        <dbReference type="ARBA" id="ARBA00022692"/>
    </source>
</evidence>
<dbReference type="Pfam" id="PF00990">
    <property type="entry name" value="GGDEF"/>
    <property type="match status" value="1"/>
</dbReference>
<protein>
    <recommendedName>
        <fullName evidence="9">GGDEF domain-containing protein</fullName>
    </recommendedName>
</protein>
<dbReference type="PROSITE" id="PS50887">
    <property type="entry name" value="GGDEF"/>
    <property type="match status" value="1"/>
</dbReference>
<dbReference type="InterPro" id="IPR003856">
    <property type="entry name" value="LPS_length_determ_N"/>
</dbReference>
<comment type="subcellular location">
    <subcellularLocation>
        <location evidence="1">Cell membrane</location>
        <topology evidence="1">Multi-pass membrane protein</topology>
    </subcellularLocation>
</comment>
<dbReference type="AlphaFoldDB" id="A0A2M8P2E6"/>
<feature type="region of interest" description="Disordered" evidence="7">
    <location>
        <begin position="387"/>
        <end position="434"/>
    </location>
</feature>
<name>A0A2M8P2E6_9CHLR</name>
<keyword evidence="4 8" id="KW-0812">Transmembrane</keyword>
<evidence type="ECO:0000256" key="6">
    <source>
        <dbReference type="ARBA" id="ARBA00023136"/>
    </source>
</evidence>
<comment type="caution">
    <text evidence="10">The sequence shown here is derived from an EMBL/GenBank/DDBJ whole genome shotgun (WGS) entry which is preliminary data.</text>
</comment>
<dbReference type="GO" id="GO:0004713">
    <property type="term" value="F:protein tyrosine kinase activity"/>
    <property type="evidence" value="ECO:0007669"/>
    <property type="project" value="TreeGrafter"/>
</dbReference>
<evidence type="ECO:0000313" key="10">
    <source>
        <dbReference type="EMBL" id="PJF31720.1"/>
    </source>
</evidence>
<dbReference type="Pfam" id="PF02706">
    <property type="entry name" value="Wzz"/>
    <property type="match status" value="1"/>
</dbReference>
<feature type="transmembrane region" description="Helical" evidence="8">
    <location>
        <begin position="21"/>
        <end position="40"/>
    </location>
</feature>
<dbReference type="PANTHER" id="PTHR32309:SF13">
    <property type="entry name" value="FERRIC ENTEROBACTIN TRANSPORT PROTEIN FEPE"/>
    <property type="match status" value="1"/>
</dbReference>
<proteinExistence type="inferred from homology"/>
<dbReference type="Proteomes" id="UP000228921">
    <property type="component" value="Unassembled WGS sequence"/>
</dbReference>
<dbReference type="InterPro" id="IPR000160">
    <property type="entry name" value="GGDEF_dom"/>
</dbReference>
<dbReference type="InterPro" id="IPR050445">
    <property type="entry name" value="Bact_polysacc_biosynth/exp"/>
</dbReference>
<evidence type="ECO:0000259" key="9">
    <source>
        <dbReference type="PROSITE" id="PS50887"/>
    </source>
</evidence>
<evidence type="ECO:0000256" key="7">
    <source>
        <dbReference type="SAM" id="MobiDB-lite"/>
    </source>
</evidence>
<feature type="domain" description="GGDEF" evidence="9">
    <location>
        <begin position="242"/>
        <end position="374"/>
    </location>
</feature>
<dbReference type="SUPFAM" id="SSF55073">
    <property type="entry name" value="Nucleotide cyclase"/>
    <property type="match status" value="1"/>
</dbReference>
<evidence type="ECO:0000256" key="2">
    <source>
        <dbReference type="ARBA" id="ARBA00006683"/>
    </source>
</evidence>
<dbReference type="InterPro" id="IPR043128">
    <property type="entry name" value="Rev_trsase/Diguanyl_cyclase"/>
</dbReference>
<accession>A0A2M8P2E6</accession>
<keyword evidence="5 8" id="KW-1133">Transmembrane helix</keyword>
<dbReference type="NCBIfam" id="TIGR00254">
    <property type="entry name" value="GGDEF"/>
    <property type="match status" value="1"/>
</dbReference>
<gene>
    <name evidence="10" type="ORF">CUN51_01915</name>
</gene>